<reference evidence="1 2" key="1">
    <citation type="submission" date="2017-09" db="EMBL/GenBank/DDBJ databases">
        <authorList>
            <person name="Ehlers B."/>
            <person name="Leendertz F.H."/>
        </authorList>
    </citation>
    <scope>NUCLEOTIDE SEQUENCE [LARGE SCALE GENOMIC DNA]</scope>
    <source>
        <strain evidence="1 2">CGMCC 4.7095</strain>
    </source>
</reference>
<dbReference type="EMBL" id="OCNE01000006">
    <property type="protein sequence ID" value="SOD62583.1"/>
    <property type="molecule type" value="Genomic_DNA"/>
</dbReference>
<sequence length="347" mass="38429">MSIVTETAVKALLSTKSSTQVRPRYEGSNICTWIGFKHVNYMVEEAVLDHFRQSELPARGLYEEHGLGLDIVGLDTRILHAFHMDDLATATVTPHTKDADGTIGLKVVIEVERDGETLKAVTSKVRVALRIDGYLAAAEPAPEALARFAVERLGGHAVTDVEPSAAVVEAAAGIEHDPSTIVRSDDPSDPLLAALTQGANAYAWKWRIPYPYCHFTERLQMSGYLRLMEEAKDLFVAERGISIKSLLDDRRWIPVVPHSSITLTDEALMEEVLYTVFTVEEVFKDFVYTSRMDTYVVRDGKPVLTSTGKITHGYAVIENRRDWKLVSLDQRVLDAVNGTATGSVRDA</sequence>
<dbReference type="RefSeq" id="WP_097231054.1">
    <property type="nucleotide sequence ID" value="NZ_OCNE01000006.1"/>
</dbReference>
<dbReference type="Gene3D" id="3.10.129.10">
    <property type="entry name" value="Hotdog Thioesterase"/>
    <property type="match status" value="1"/>
</dbReference>
<dbReference type="SUPFAM" id="SSF54637">
    <property type="entry name" value="Thioesterase/thiol ester dehydrase-isomerase"/>
    <property type="match status" value="1"/>
</dbReference>
<evidence type="ECO:0000313" key="1">
    <source>
        <dbReference type="EMBL" id="SOD62583.1"/>
    </source>
</evidence>
<evidence type="ECO:0008006" key="3">
    <source>
        <dbReference type="Google" id="ProtNLM"/>
    </source>
</evidence>
<dbReference type="OrthoDB" id="4556615at2"/>
<gene>
    <name evidence="1" type="ORF">SAMN06297387_106160</name>
</gene>
<dbReference type="AlphaFoldDB" id="A0A286DVD2"/>
<dbReference type="InterPro" id="IPR029069">
    <property type="entry name" value="HotDog_dom_sf"/>
</dbReference>
<proteinExistence type="predicted"/>
<organism evidence="1 2">
    <name type="scientific">Streptomyces zhaozhouensis</name>
    <dbReference type="NCBI Taxonomy" id="1300267"/>
    <lineage>
        <taxon>Bacteria</taxon>
        <taxon>Bacillati</taxon>
        <taxon>Actinomycetota</taxon>
        <taxon>Actinomycetes</taxon>
        <taxon>Kitasatosporales</taxon>
        <taxon>Streptomycetaceae</taxon>
        <taxon>Streptomyces</taxon>
    </lineage>
</organism>
<dbReference type="Proteomes" id="UP000219072">
    <property type="component" value="Unassembled WGS sequence"/>
</dbReference>
<accession>A0A286DVD2</accession>
<keyword evidence="2" id="KW-1185">Reference proteome</keyword>
<evidence type="ECO:0000313" key="2">
    <source>
        <dbReference type="Proteomes" id="UP000219072"/>
    </source>
</evidence>
<name>A0A286DVD2_9ACTN</name>
<protein>
    <recommendedName>
        <fullName evidence="3">Acyl-CoA thioesterase FadM</fullName>
    </recommendedName>
</protein>